<protein>
    <submittedName>
        <fullName evidence="1">Uncharacterized protein</fullName>
    </submittedName>
</protein>
<keyword evidence="2" id="KW-1185">Reference proteome</keyword>
<reference evidence="1" key="2">
    <citation type="journal article" date="2021" name="Microbiol. Resour. Announc.">
        <title>Complete Genome Sequence of Polycladomyces abyssicola JIR-001T, Isolated from Hemipelagic Sediment in Deep Seawater.</title>
        <authorList>
            <person name="Tsubouchi T."/>
            <person name="Kaneko Y."/>
        </authorList>
    </citation>
    <scope>NUCLEOTIDE SEQUENCE</scope>
    <source>
        <strain evidence="1">JIR-001</strain>
    </source>
</reference>
<dbReference type="InterPro" id="IPR029069">
    <property type="entry name" value="HotDog_dom_sf"/>
</dbReference>
<evidence type="ECO:0000313" key="1">
    <source>
        <dbReference type="EMBL" id="BCU80584.1"/>
    </source>
</evidence>
<name>A0A8D5UCM4_9BACL</name>
<reference evidence="1" key="1">
    <citation type="journal article" date="2013" name="Int. J. Syst. Evol. Microbiol.">
        <title>Polycladomyces abyssicola gen. nov., sp. nov., a thermophilic filamentous bacterium isolated from hemipelagic sediment.</title>
        <authorList>
            <person name="Tsubouchi T."/>
            <person name="Shimane Y."/>
            <person name="Mori K."/>
            <person name="Usui K."/>
            <person name="Hiraki T."/>
            <person name="Tame A."/>
            <person name="Uematsu K."/>
            <person name="Maruyama T."/>
            <person name="Hatada Y."/>
        </authorList>
    </citation>
    <scope>NUCLEOTIDE SEQUENCE</scope>
    <source>
        <strain evidence="1">JIR-001</strain>
    </source>
</reference>
<dbReference type="Proteomes" id="UP000677436">
    <property type="component" value="Chromosome"/>
</dbReference>
<accession>A0A8D5UCM4</accession>
<dbReference type="SUPFAM" id="SSF54637">
    <property type="entry name" value="Thioesterase/thiol ester dehydrase-isomerase"/>
    <property type="match status" value="1"/>
</dbReference>
<dbReference type="AlphaFoldDB" id="A0A8D5UCM4"/>
<evidence type="ECO:0000313" key="2">
    <source>
        <dbReference type="Proteomes" id="UP000677436"/>
    </source>
</evidence>
<dbReference type="Pfam" id="PF13279">
    <property type="entry name" value="4HBT_2"/>
    <property type="match status" value="1"/>
</dbReference>
<dbReference type="EMBL" id="AP024601">
    <property type="protein sequence ID" value="BCU80584.1"/>
    <property type="molecule type" value="Genomic_DNA"/>
</dbReference>
<organism evidence="1 2">
    <name type="scientific">Polycladomyces abyssicola</name>
    <dbReference type="NCBI Taxonomy" id="1125966"/>
    <lineage>
        <taxon>Bacteria</taxon>
        <taxon>Bacillati</taxon>
        <taxon>Bacillota</taxon>
        <taxon>Bacilli</taxon>
        <taxon>Bacillales</taxon>
        <taxon>Thermoactinomycetaceae</taxon>
        <taxon>Polycladomyces</taxon>
    </lineage>
</organism>
<gene>
    <name evidence="1" type="ORF">JIR001_03670</name>
</gene>
<dbReference type="Gene3D" id="3.10.129.10">
    <property type="entry name" value="Hotdog Thioesterase"/>
    <property type="match status" value="1"/>
</dbReference>
<dbReference type="KEGG" id="pabs:JIR001_03670"/>
<proteinExistence type="predicted"/>
<sequence>MEQKEQIILPLLDARCTFEKPLYYDDIATIITSVAEINRKTIRLHHVIMRGDTRTGQGYELRGWVKKSGNHLSAVPIPEEVRKLLEQESTTENALSGPWLMA</sequence>